<proteinExistence type="predicted"/>
<dbReference type="EMBL" id="JBEDUW010000003">
    <property type="protein sequence ID" value="KAK9937087.1"/>
    <property type="molecule type" value="Genomic_DNA"/>
</dbReference>
<sequence>MSHAKCAGDEEKMLILYFNRVNWSSLPTTEKESFVKKGSAKKGLILSVTLISFFKKIGFIFFHSRSIIEKLGHERISKLKIVGDKEMEQSLYGQLVFGKIFSSGVDEELAKEAMKAVSAEKQRIAEEVASMLKLNIEIDTTSSESLQKIIAA</sequence>
<dbReference type="Proteomes" id="UP001457282">
    <property type="component" value="Unassembled WGS sequence"/>
</dbReference>
<keyword evidence="2" id="KW-1185">Reference proteome</keyword>
<evidence type="ECO:0000313" key="1">
    <source>
        <dbReference type="EMBL" id="KAK9937087.1"/>
    </source>
</evidence>
<evidence type="ECO:0000313" key="2">
    <source>
        <dbReference type="Proteomes" id="UP001457282"/>
    </source>
</evidence>
<protein>
    <submittedName>
        <fullName evidence="1">Uncharacterized protein</fullName>
    </submittedName>
</protein>
<reference evidence="1 2" key="1">
    <citation type="journal article" date="2023" name="G3 (Bethesda)">
        <title>A chromosome-length genome assembly and annotation of blackberry (Rubus argutus, cv. 'Hillquist').</title>
        <authorList>
            <person name="Bruna T."/>
            <person name="Aryal R."/>
            <person name="Dudchenko O."/>
            <person name="Sargent D.J."/>
            <person name="Mead D."/>
            <person name="Buti M."/>
            <person name="Cavallini A."/>
            <person name="Hytonen T."/>
            <person name="Andres J."/>
            <person name="Pham M."/>
            <person name="Weisz D."/>
            <person name="Mascagni F."/>
            <person name="Usai G."/>
            <person name="Natali L."/>
            <person name="Bassil N."/>
            <person name="Fernandez G.E."/>
            <person name="Lomsadze A."/>
            <person name="Armour M."/>
            <person name="Olukolu B."/>
            <person name="Poorten T."/>
            <person name="Britton C."/>
            <person name="Davik J."/>
            <person name="Ashrafi H."/>
            <person name="Aiden E.L."/>
            <person name="Borodovsky M."/>
            <person name="Worthington M."/>
        </authorList>
    </citation>
    <scope>NUCLEOTIDE SEQUENCE [LARGE SCALE GENOMIC DNA]</scope>
    <source>
        <strain evidence="1">PI 553951</strain>
    </source>
</reference>
<name>A0AAW1XKN6_RUBAR</name>
<gene>
    <name evidence="1" type="ORF">M0R45_013904</name>
</gene>
<comment type="caution">
    <text evidence="1">The sequence shown here is derived from an EMBL/GenBank/DDBJ whole genome shotgun (WGS) entry which is preliminary data.</text>
</comment>
<accession>A0AAW1XKN6</accession>
<organism evidence="1 2">
    <name type="scientific">Rubus argutus</name>
    <name type="common">Southern blackberry</name>
    <dbReference type="NCBI Taxonomy" id="59490"/>
    <lineage>
        <taxon>Eukaryota</taxon>
        <taxon>Viridiplantae</taxon>
        <taxon>Streptophyta</taxon>
        <taxon>Embryophyta</taxon>
        <taxon>Tracheophyta</taxon>
        <taxon>Spermatophyta</taxon>
        <taxon>Magnoliopsida</taxon>
        <taxon>eudicotyledons</taxon>
        <taxon>Gunneridae</taxon>
        <taxon>Pentapetalae</taxon>
        <taxon>rosids</taxon>
        <taxon>fabids</taxon>
        <taxon>Rosales</taxon>
        <taxon>Rosaceae</taxon>
        <taxon>Rosoideae</taxon>
        <taxon>Rosoideae incertae sedis</taxon>
        <taxon>Rubus</taxon>
    </lineage>
</organism>
<dbReference type="AlphaFoldDB" id="A0AAW1XKN6"/>